<dbReference type="OrthoDB" id="10260897at2759"/>
<name>A0A9W8DPA5_9FUNG</name>
<evidence type="ECO:0000256" key="9">
    <source>
        <dbReference type="ARBA" id="ARBA00049117"/>
    </source>
</evidence>
<dbReference type="GO" id="GO:0003924">
    <property type="term" value="F:GTPase activity"/>
    <property type="evidence" value="ECO:0007669"/>
    <property type="project" value="TreeGrafter"/>
</dbReference>
<gene>
    <name evidence="13" type="primary">BMS1</name>
    <name evidence="13" type="ORF">H4219_002287</name>
</gene>
<sequence>MDAAPSNKPHRPNRAGASAKSKKKPTTQKNNPKAFAMQSAVKADRMARRRIEKNEKKLHVPMVDRTPLEAPPVIVVVAGPPGCGKTTLIKSLVRRYTKHTLSEIRGPVTVVSNKKQRLTFIECQNDLNSMMDAAKVADLILLMIDASFGFEMETFEFLNILQTHGFPKIMGILTHLDHFKDSKRLRNTKKVLKHRFWTEIYQGAKLFYLSGVINGRYPDQEVLNLSRFISVMKFRPLAWRNSHPYMISDRLEDLTDRELIHSNPKCNRTITLYGYLRGTNMKKKTNVHIPGAGDFVVDDISILNDPCPFPDKEKKRLDERQKLIYAPMSDVGGLIYDKDAVYINVPGNFTKSSAKVKQDADGTATVPDNGDGSDSDDDEPQGTGERMIMNLQDANQVLTDPLKGSGFRLFSQSAPIERNDISFAGDQEEGGDNDDVIGEEGAETGRRRRIAQFGGDDAENRDVDSDAEADGKVAFADTDSELENESDGYENVTGTGQSSFNRWKAEMNERSKGADFGRKRVNLMELVYGPQDGYTAGNNGQGSDSEGEDADDSGNNNKPEDDSDFFKLKRTIAIGSDNEGEEEEEEDEEAQPDSCKASMAWDDLDKWNDVDAIDEIRQRFITGKLGDDEDYNEDDGENSSQSESGKYEEFNGLSGEEESGNEHDSDESDGDGNEDEDGDETNPENEDGEDEEVDQEALELAKKKEYLKKKFDEEYDGEDDDEGPKKDFYEDQKDMIEKQLQINREEFEEDDPELRAQVEGYRPGQYVRMLFKDIPCELVEYFDPAYPIIVGGLLPNESNFGFVQVRIKRHRWHKKILKTNDPLIFSIGWRRFQSIPTYALNDRIKTKMLKYTPEHMHCLAVFYGPITAPNTGFCAMQSTSKHSADFRISATGVVIDVDQGTEIVKKLKLTGVPHKILKNSAFIKNMFNSPLEVAKFEGAQIKTVSGIRGQIKKAAPSPAGAFRATFEDKILMSDIVFLRAWYPVQPKKFYNPVTSLLIRDKKQWEGMRLAVQIRRDKGIPLKVNVDSHYKPIERAARKFNKLNIPRSLQAELPYASKPKNQTKKKRPGLLERRAVVLEPEERRIARLMNQINLLSKDKAEKRKIKKQAERETYLKKKQQAESVDQMHDKARRREFFRKEGIEAKRKSEAESGAARFKKPKRGD</sequence>
<dbReference type="Proteomes" id="UP001150538">
    <property type="component" value="Unassembled WGS sequence"/>
</dbReference>
<feature type="compositionally biased region" description="Basic and acidic residues" evidence="11">
    <location>
        <begin position="503"/>
        <end position="516"/>
    </location>
</feature>
<dbReference type="AlphaFoldDB" id="A0A9W8DPA5"/>
<evidence type="ECO:0000256" key="2">
    <source>
        <dbReference type="ARBA" id="ARBA00022517"/>
    </source>
</evidence>
<dbReference type="InterPro" id="IPR039761">
    <property type="entry name" value="Bms1/Tsr1"/>
</dbReference>
<dbReference type="InterPro" id="IPR012948">
    <property type="entry name" value="AARP2CN"/>
</dbReference>
<evidence type="ECO:0000256" key="5">
    <source>
        <dbReference type="ARBA" id="ARBA00022801"/>
    </source>
</evidence>
<evidence type="ECO:0000313" key="13">
    <source>
        <dbReference type="EMBL" id="KAJ1918931.1"/>
    </source>
</evidence>
<feature type="compositionally biased region" description="Basic and acidic residues" evidence="11">
    <location>
        <begin position="558"/>
        <end position="567"/>
    </location>
</feature>
<keyword evidence="4" id="KW-0547">Nucleotide-binding</keyword>
<reference evidence="13" key="1">
    <citation type="submission" date="2022-07" db="EMBL/GenBank/DDBJ databases">
        <title>Phylogenomic reconstructions and comparative analyses of Kickxellomycotina fungi.</title>
        <authorList>
            <person name="Reynolds N.K."/>
            <person name="Stajich J.E."/>
            <person name="Barry K."/>
            <person name="Grigoriev I.V."/>
            <person name="Crous P."/>
            <person name="Smith M.E."/>
        </authorList>
    </citation>
    <scope>NUCLEOTIDE SEQUENCE</scope>
    <source>
        <strain evidence="13">NBRC 100468</strain>
    </source>
</reference>
<dbReference type="SMART" id="SM01362">
    <property type="entry name" value="DUF663"/>
    <property type="match status" value="1"/>
</dbReference>
<feature type="compositionally biased region" description="Basic and acidic residues" evidence="11">
    <location>
        <begin position="1105"/>
        <end position="1114"/>
    </location>
</feature>
<evidence type="ECO:0000256" key="7">
    <source>
        <dbReference type="ARBA" id="ARBA00023134"/>
    </source>
</evidence>
<proteinExistence type="inferred from homology"/>
<evidence type="ECO:0000256" key="10">
    <source>
        <dbReference type="ARBA" id="ARBA00061391"/>
    </source>
</evidence>
<accession>A0A9W8DPA5</accession>
<evidence type="ECO:0000313" key="14">
    <source>
        <dbReference type="Proteomes" id="UP001150538"/>
    </source>
</evidence>
<feature type="compositionally biased region" description="Acidic residues" evidence="11">
    <location>
        <begin position="371"/>
        <end position="380"/>
    </location>
</feature>
<feature type="region of interest" description="Disordered" evidence="11">
    <location>
        <begin position="620"/>
        <end position="695"/>
    </location>
</feature>
<dbReference type="FunFam" id="3.40.50.300:FF:000105">
    <property type="entry name" value="BMS1 ribosome biogenesis factor"/>
    <property type="match status" value="1"/>
</dbReference>
<keyword evidence="8" id="KW-0539">Nucleus</keyword>
<dbReference type="GO" id="GO:0000462">
    <property type="term" value="P:maturation of SSU-rRNA from tricistronic rRNA transcript (SSU-rRNA, 5.8S rRNA, LSU-rRNA)"/>
    <property type="evidence" value="ECO:0007669"/>
    <property type="project" value="TreeGrafter"/>
</dbReference>
<organism evidence="13 14">
    <name type="scientific">Mycoemilia scoparia</name>
    <dbReference type="NCBI Taxonomy" id="417184"/>
    <lineage>
        <taxon>Eukaryota</taxon>
        <taxon>Fungi</taxon>
        <taxon>Fungi incertae sedis</taxon>
        <taxon>Zoopagomycota</taxon>
        <taxon>Kickxellomycotina</taxon>
        <taxon>Kickxellomycetes</taxon>
        <taxon>Kickxellales</taxon>
        <taxon>Kickxellaceae</taxon>
        <taxon>Mycoemilia</taxon>
    </lineage>
</organism>
<feature type="region of interest" description="Disordered" evidence="11">
    <location>
        <begin position="353"/>
        <end position="384"/>
    </location>
</feature>
<feature type="compositionally biased region" description="Basic and acidic residues" evidence="11">
    <location>
        <begin position="1124"/>
        <end position="1149"/>
    </location>
</feature>
<dbReference type="EMBL" id="JANBPU010000035">
    <property type="protein sequence ID" value="KAJ1918931.1"/>
    <property type="molecule type" value="Genomic_DNA"/>
</dbReference>
<dbReference type="SUPFAM" id="SSF52540">
    <property type="entry name" value="P-loop containing nucleoside triphosphate hydrolases"/>
    <property type="match status" value="1"/>
</dbReference>
<evidence type="ECO:0000256" key="3">
    <source>
        <dbReference type="ARBA" id="ARBA00022553"/>
    </source>
</evidence>
<feature type="region of interest" description="Disordered" evidence="11">
    <location>
        <begin position="1105"/>
        <end position="1163"/>
    </location>
</feature>
<comment type="catalytic activity">
    <reaction evidence="9">
        <text>GTP + H2O = GDP + phosphate + H(+)</text>
        <dbReference type="Rhea" id="RHEA:19669"/>
        <dbReference type="ChEBI" id="CHEBI:15377"/>
        <dbReference type="ChEBI" id="CHEBI:15378"/>
        <dbReference type="ChEBI" id="CHEBI:37565"/>
        <dbReference type="ChEBI" id="CHEBI:43474"/>
        <dbReference type="ChEBI" id="CHEBI:58189"/>
    </reaction>
    <physiologicalReaction direction="left-to-right" evidence="9">
        <dbReference type="Rhea" id="RHEA:19670"/>
    </physiologicalReaction>
</comment>
<keyword evidence="3" id="KW-0597">Phosphoprotein</keyword>
<dbReference type="Pfam" id="PF22298">
    <property type="entry name" value="Tsr1_G-like"/>
    <property type="match status" value="1"/>
</dbReference>
<comment type="caution">
    <text evidence="13">The sequence shown here is derived from an EMBL/GenBank/DDBJ whole genome shotgun (WGS) entry which is preliminary data.</text>
</comment>
<dbReference type="Pfam" id="PF08142">
    <property type="entry name" value="AARP2CN"/>
    <property type="match status" value="1"/>
</dbReference>
<dbReference type="GO" id="GO:0005525">
    <property type="term" value="F:GTP binding"/>
    <property type="evidence" value="ECO:0007669"/>
    <property type="project" value="UniProtKB-KW"/>
</dbReference>
<protein>
    <submittedName>
        <fullName evidence="13">Glycoside hydrolase 2 (Mannanase, beta-galactosidase)</fullName>
    </submittedName>
</protein>
<feature type="region of interest" description="Disordered" evidence="11">
    <location>
        <begin position="418"/>
        <end position="445"/>
    </location>
</feature>
<dbReference type="InterPro" id="IPR007034">
    <property type="entry name" value="BMS1_TSR1_C"/>
</dbReference>
<dbReference type="GO" id="GO:0030686">
    <property type="term" value="C:90S preribosome"/>
    <property type="evidence" value="ECO:0007669"/>
    <property type="project" value="TreeGrafter"/>
</dbReference>
<dbReference type="CDD" id="cd01882">
    <property type="entry name" value="BMS1"/>
    <property type="match status" value="1"/>
</dbReference>
<feature type="compositionally biased region" description="Acidic residues" evidence="11">
    <location>
        <begin position="627"/>
        <end position="637"/>
    </location>
</feature>
<dbReference type="InterPro" id="IPR027417">
    <property type="entry name" value="P-loop_NTPase"/>
</dbReference>
<dbReference type="PANTHER" id="PTHR12858:SF2">
    <property type="entry name" value="RIBOSOME BIOGENESIS PROTEIN BMS1 HOMOLOG"/>
    <property type="match status" value="1"/>
</dbReference>
<feature type="compositionally biased region" description="Acidic residues" evidence="11">
    <location>
        <begin position="655"/>
        <end position="695"/>
    </location>
</feature>
<keyword evidence="6" id="KW-0067">ATP-binding</keyword>
<evidence type="ECO:0000256" key="11">
    <source>
        <dbReference type="SAM" id="MobiDB-lite"/>
    </source>
</evidence>
<dbReference type="GO" id="GO:0005654">
    <property type="term" value="C:nucleoplasm"/>
    <property type="evidence" value="ECO:0007669"/>
    <property type="project" value="UniProtKB-ARBA"/>
</dbReference>
<dbReference type="PANTHER" id="PTHR12858">
    <property type="entry name" value="RIBOSOME BIOGENESIS PROTEIN"/>
    <property type="match status" value="1"/>
</dbReference>
<dbReference type="InterPro" id="IPR037875">
    <property type="entry name" value="Bms1_N"/>
</dbReference>
<evidence type="ECO:0000256" key="4">
    <source>
        <dbReference type="ARBA" id="ARBA00022741"/>
    </source>
</evidence>
<comment type="subcellular location">
    <subcellularLocation>
        <location evidence="1">Nucleus</location>
        <location evidence="1">Nucleolus</location>
    </subcellularLocation>
</comment>
<feature type="region of interest" description="Disordered" evidence="11">
    <location>
        <begin position="475"/>
        <end position="516"/>
    </location>
</feature>
<keyword evidence="14" id="KW-1185">Reference proteome</keyword>
<feature type="region of interest" description="Disordered" evidence="11">
    <location>
        <begin position="530"/>
        <end position="600"/>
    </location>
</feature>
<feature type="domain" description="Bms1-type G" evidence="12">
    <location>
        <begin position="70"/>
        <end position="235"/>
    </location>
</feature>
<evidence type="ECO:0000256" key="6">
    <source>
        <dbReference type="ARBA" id="ARBA00022840"/>
    </source>
</evidence>
<keyword evidence="7" id="KW-0342">GTP-binding</keyword>
<keyword evidence="2" id="KW-0690">Ribosome biogenesis</keyword>
<evidence type="ECO:0000259" key="12">
    <source>
        <dbReference type="PROSITE" id="PS51714"/>
    </source>
</evidence>
<feature type="region of interest" description="Disordered" evidence="11">
    <location>
        <begin position="1"/>
        <end position="46"/>
    </location>
</feature>
<keyword evidence="5 13" id="KW-0378">Hydrolase</keyword>
<dbReference type="PROSITE" id="PS51714">
    <property type="entry name" value="G_BMS1"/>
    <property type="match status" value="1"/>
</dbReference>
<dbReference type="GO" id="GO:0000479">
    <property type="term" value="P:endonucleolytic cleavage of tricistronic rRNA transcript (SSU-rRNA, 5.8S rRNA, LSU-rRNA)"/>
    <property type="evidence" value="ECO:0007669"/>
    <property type="project" value="TreeGrafter"/>
</dbReference>
<evidence type="ECO:0000256" key="8">
    <source>
        <dbReference type="ARBA" id="ARBA00023242"/>
    </source>
</evidence>
<dbReference type="GO" id="GO:0032040">
    <property type="term" value="C:small-subunit processome"/>
    <property type="evidence" value="ECO:0007669"/>
    <property type="project" value="UniProtKB-ARBA"/>
</dbReference>
<dbReference type="Gene3D" id="3.40.50.300">
    <property type="entry name" value="P-loop containing nucleotide triphosphate hydrolases"/>
    <property type="match status" value="1"/>
</dbReference>
<feature type="compositionally biased region" description="Acidic residues" evidence="11">
    <location>
        <begin position="478"/>
        <end position="488"/>
    </location>
</feature>
<dbReference type="GO" id="GO:0034511">
    <property type="term" value="F:U3 snoRNA binding"/>
    <property type="evidence" value="ECO:0007669"/>
    <property type="project" value="TreeGrafter"/>
</dbReference>
<dbReference type="InterPro" id="IPR030387">
    <property type="entry name" value="G_Bms1/Tsr1_dom"/>
</dbReference>
<dbReference type="GO" id="GO:0005524">
    <property type="term" value="F:ATP binding"/>
    <property type="evidence" value="ECO:0007669"/>
    <property type="project" value="UniProtKB-KW"/>
</dbReference>
<dbReference type="SMART" id="SM00785">
    <property type="entry name" value="AARP2CN"/>
    <property type="match status" value="1"/>
</dbReference>
<dbReference type="Pfam" id="PF04950">
    <property type="entry name" value="RIBIOP_C"/>
    <property type="match status" value="1"/>
</dbReference>
<feature type="compositionally biased region" description="Acidic residues" evidence="11">
    <location>
        <begin position="578"/>
        <end position="591"/>
    </location>
</feature>
<evidence type="ECO:0000256" key="1">
    <source>
        <dbReference type="ARBA" id="ARBA00004604"/>
    </source>
</evidence>
<feature type="compositionally biased region" description="Acidic residues" evidence="11">
    <location>
        <begin position="426"/>
        <end position="442"/>
    </location>
</feature>
<feature type="compositionally biased region" description="Polar residues" evidence="11">
    <location>
        <begin position="492"/>
        <end position="501"/>
    </location>
</feature>
<comment type="similarity">
    <text evidence="10">Belongs to the TRAFAC class translation factor GTPase superfamily. Bms1-like GTPase family. BMS1 subfamily.</text>
</comment>